<keyword evidence="1" id="KW-0175">Coiled coil</keyword>
<evidence type="ECO:0000256" key="1">
    <source>
        <dbReference type="SAM" id="Coils"/>
    </source>
</evidence>
<feature type="transmembrane region" description="Helical" evidence="2">
    <location>
        <begin position="120"/>
        <end position="144"/>
    </location>
</feature>
<evidence type="ECO:0000313" key="3">
    <source>
        <dbReference type="EMBL" id="OZT78610.1"/>
    </source>
</evidence>
<keyword evidence="2" id="KW-0472">Membrane</keyword>
<dbReference type="AlphaFoldDB" id="A0A265EAP7"/>
<protein>
    <submittedName>
        <fullName evidence="3">Uncharacterized protein</fullName>
    </submittedName>
</protein>
<dbReference type="EMBL" id="NPEZ01000001">
    <property type="protein sequence ID" value="OZT78610.1"/>
    <property type="molecule type" value="Genomic_DNA"/>
</dbReference>
<keyword evidence="2" id="KW-1133">Transmembrane helix</keyword>
<dbReference type="RefSeq" id="WP_094905995.1">
    <property type="nucleotide sequence ID" value="NZ_NPEZ01000001.1"/>
</dbReference>
<proteinExistence type="predicted"/>
<sequence>MVHKVQSQYAAGQHIGKALRRIENEIYVCNENIAYYEKRLFAYHENDLSHQYEDTLRWYENLKADRLSGASDAEVSNGKGKLRNFMAFCGSLIRGAAATVIAAVLLAFAHILYLGLDFGFVGMLLLFTLSSGIGLTWMITDCILGQRRLQVERRIAEMEVDAIEAKMAELAHQYESIIVSNRKRAITLFRKQEQLLRQVESGRLQGESEYEGQKGASIWSGRLV</sequence>
<evidence type="ECO:0000313" key="4">
    <source>
        <dbReference type="Proteomes" id="UP000216682"/>
    </source>
</evidence>
<evidence type="ECO:0000256" key="2">
    <source>
        <dbReference type="SAM" id="Phobius"/>
    </source>
</evidence>
<accession>A0A265EAP7</accession>
<comment type="caution">
    <text evidence="3">The sequence shown here is derived from an EMBL/GenBank/DDBJ whole genome shotgun (WGS) entry which is preliminary data.</text>
</comment>
<gene>
    <name evidence="3" type="ORF">CFN03_04850</name>
</gene>
<organism evidence="3 4">
    <name type="scientific">Salinicoccus roseus</name>
    <dbReference type="NCBI Taxonomy" id="45670"/>
    <lineage>
        <taxon>Bacteria</taxon>
        <taxon>Bacillati</taxon>
        <taxon>Bacillota</taxon>
        <taxon>Bacilli</taxon>
        <taxon>Bacillales</taxon>
        <taxon>Staphylococcaceae</taxon>
        <taxon>Salinicoccus</taxon>
    </lineage>
</organism>
<feature type="coiled-coil region" evidence="1">
    <location>
        <begin position="146"/>
        <end position="173"/>
    </location>
</feature>
<dbReference type="Proteomes" id="UP000216682">
    <property type="component" value="Unassembled WGS sequence"/>
</dbReference>
<reference evidence="3 4" key="1">
    <citation type="submission" date="2017-07" db="EMBL/GenBank/DDBJ databases">
        <title>Shotgun whole genome sequences of three halophilic bacterial isolates.</title>
        <authorList>
            <person name="Pozzo T."/>
            <person name="Higdon S.M."/>
            <person name="Quillaguaman J."/>
        </authorList>
    </citation>
    <scope>NUCLEOTIDE SEQUENCE [LARGE SCALE GENOMIC DNA]</scope>
    <source>
        <strain evidence="3 4">BU-1</strain>
    </source>
</reference>
<name>A0A265EAP7_9STAP</name>
<keyword evidence="2" id="KW-0812">Transmembrane</keyword>
<feature type="transmembrane region" description="Helical" evidence="2">
    <location>
        <begin position="91"/>
        <end position="114"/>
    </location>
</feature>